<dbReference type="Gene3D" id="2.40.420.20">
    <property type="match status" value="1"/>
</dbReference>
<evidence type="ECO:0000259" key="6">
    <source>
        <dbReference type="Pfam" id="PF25967"/>
    </source>
</evidence>
<dbReference type="InterPro" id="IPR050465">
    <property type="entry name" value="UPF0194_transport"/>
</dbReference>
<evidence type="ECO:0000256" key="4">
    <source>
        <dbReference type="SAM" id="Coils"/>
    </source>
</evidence>
<dbReference type="InterPro" id="IPR006143">
    <property type="entry name" value="RND_pump_MFP"/>
</dbReference>
<keyword evidence="5" id="KW-1133">Transmembrane helix</keyword>
<keyword evidence="5" id="KW-0472">Membrane</keyword>
<accession>K6X1U1</accession>
<keyword evidence="5" id="KW-0812">Transmembrane</keyword>
<dbReference type="AlphaFoldDB" id="K6X1U1"/>
<evidence type="ECO:0000256" key="2">
    <source>
        <dbReference type="ARBA" id="ARBA00009477"/>
    </source>
</evidence>
<evidence type="ECO:0000313" key="7">
    <source>
        <dbReference type="EMBL" id="GAC14629.1"/>
    </source>
</evidence>
<evidence type="ECO:0000256" key="5">
    <source>
        <dbReference type="SAM" id="Phobius"/>
    </source>
</evidence>
<dbReference type="Proteomes" id="UP000006334">
    <property type="component" value="Unassembled WGS sequence"/>
</dbReference>
<proteinExistence type="inferred from homology"/>
<dbReference type="InterPro" id="IPR058627">
    <property type="entry name" value="MdtA-like_C"/>
</dbReference>
<comment type="similarity">
    <text evidence="2">Belongs to the membrane fusion protein (MFP) (TC 8.A.1) family.</text>
</comment>
<evidence type="ECO:0000256" key="1">
    <source>
        <dbReference type="ARBA" id="ARBA00004196"/>
    </source>
</evidence>
<dbReference type="GO" id="GO:0030313">
    <property type="term" value="C:cell envelope"/>
    <property type="evidence" value="ECO:0007669"/>
    <property type="project" value="UniProtKB-SubCell"/>
</dbReference>
<feature type="transmembrane region" description="Helical" evidence="5">
    <location>
        <begin position="66"/>
        <end position="87"/>
    </location>
</feature>
<reference evidence="7 8" key="1">
    <citation type="journal article" date="2017" name="Antonie Van Leeuwenhoek">
        <title>Rhizobium rhizosphaerae sp. nov., a novel species isolated from rice rhizosphere.</title>
        <authorList>
            <person name="Zhao J.J."/>
            <person name="Zhang J."/>
            <person name="Zhang R.J."/>
            <person name="Zhang C.W."/>
            <person name="Yin H.Q."/>
            <person name="Zhang X.X."/>
        </authorList>
    </citation>
    <scope>NUCLEOTIDE SEQUENCE [LARGE SCALE GENOMIC DNA]</scope>
    <source>
        <strain evidence="7 8">E3</strain>
    </source>
</reference>
<comment type="caution">
    <text evidence="7">The sequence shown here is derived from an EMBL/GenBank/DDBJ whole genome shotgun (WGS) entry which is preliminary data.</text>
</comment>
<dbReference type="NCBIfam" id="TIGR01730">
    <property type="entry name" value="RND_mfp"/>
    <property type="match status" value="1"/>
</dbReference>
<dbReference type="Gene3D" id="2.40.50.100">
    <property type="match status" value="1"/>
</dbReference>
<dbReference type="Gene3D" id="1.10.287.470">
    <property type="entry name" value="Helix hairpin bin"/>
    <property type="match status" value="1"/>
</dbReference>
<dbReference type="PANTHER" id="PTHR32347">
    <property type="entry name" value="EFFLUX SYSTEM COMPONENT YKNX-RELATED"/>
    <property type="match status" value="1"/>
</dbReference>
<dbReference type="EMBL" id="BAEN01000038">
    <property type="protein sequence ID" value="GAC14629.1"/>
    <property type="molecule type" value="Genomic_DNA"/>
</dbReference>
<name>K6X1U1_9ALTE</name>
<dbReference type="eggNOG" id="COG0845">
    <property type="taxonomic scope" value="Bacteria"/>
</dbReference>
<keyword evidence="8" id="KW-1185">Reference proteome</keyword>
<dbReference type="GO" id="GO:0022857">
    <property type="term" value="F:transmembrane transporter activity"/>
    <property type="evidence" value="ECO:0007669"/>
    <property type="project" value="InterPro"/>
</dbReference>
<feature type="domain" description="Multidrug resistance protein MdtA-like C-terminal permuted SH3" evidence="6">
    <location>
        <begin position="426"/>
        <end position="464"/>
    </location>
</feature>
<dbReference type="GO" id="GO:0016020">
    <property type="term" value="C:membrane"/>
    <property type="evidence" value="ECO:0007669"/>
    <property type="project" value="InterPro"/>
</dbReference>
<evidence type="ECO:0000313" key="8">
    <source>
        <dbReference type="Proteomes" id="UP000006334"/>
    </source>
</evidence>
<sequence length="476" mass="52807">MSAVYVFAVQANPHFKNLFYFYLNLFNFHFDLLSDCSNNFRENAMKIQDTSAQDVVLAKNNNKKPLIIVVLICITLIICYFTLAPAFSNWSSSDLSISAQRLRLGTVQKGDLVRDLSVQGRVVASVSPRLYSPAQGTITFKVDAGDSVTIGQVLAEIDSPALTNELKQEESSLQRSQMELDREKIQAKKQALENQKAVDLALVSLTAADREKRRADKAFATHSISQIDFEKAQDDLQNAKLVHQHAVRDAELNQESLAFEIQTKEFQVERQALLVAELTRKVDELTMRSPVNGIVGNLAVQQKNQVTQNQPILSVVDLSEFELEVDIPESYADDLAIGMHAEISLNGETHLATLVTISPEIENNQVNGRVRFATHNLAGESIEQPQGLRQNQRLTTRILMESKENVLMVQRGQFLDSGSGRIAYLVKDSIAEKTTISTGIRSLSSVEIMDGLKAGDTIIISGTDQFNGADRILITN</sequence>
<evidence type="ECO:0000256" key="3">
    <source>
        <dbReference type="ARBA" id="ARBA00023054"/>
    </source>
</evidence>
<dbReference type="PANTHER" id="PTHR32347:SF14">
    <property type="entry name" value="EFFLUX SYSTEM COMPONENT YKNX-RELATED"/>
    <property type="match status" value="1"/>
</dbReference>
<protein>
    <submittedName>
        <fullName evidence="7">HlyD family secretion protein</fullName>
    </submittedName>
</protein>
<feature type="coiled-coil region" evidence="4">
    <location>
        <begin position="166"/>
        <end position="195"/>
    </location>
</feature>
<dbReference type="Pfam" id="PF25967">
    <property type="entry name" value="RND-MFP_C"/>
    <property type="match status" value="1"/>
</dbReference>
<keyword evidence="3 4" id="KW-0175">Coiled coil</keyword>
<dbReference type="Gene3D" id="2.40.30.170">
    <property type="match status" value="1"/>
</dbReference>
<dbReference type="STRING" id="1127673.GLIP_2001"/>
<comment type="subcellular location">
    <subcellularLocation>
        <location evidence="1">Cell envelope</location>
    </subcellularLocation>
</comment>
<organism evidence="7 8">
    <name type="scientific">Aliiglaciecola lipolytica E3</name>
    <dbReference type="NCBI Taxonomy" id="1127673"/>
    <lineage>
        <taxon>Bacteria</taxon>
        <taxon>Pseudomonadati</taxon>
        <taxon>Pseudomonadota</taxon>
        <taxon>Gammaproteobacteria</taxon>
        <taxon>Alteromonadales</taxon>
        <taxon>Alteromonadaceae</taxon>
        <taxon>Aliiglaciecola</taxon>
    </lineage>
</organism>
<gene>
    <name evidence="7" type="ORF">GLIP_2001</name>
</gene>